<reference evidence="2 3" key="1">
    <citation type="submission" date="2015-09" db="EMBL/GenBank/DDBJ databases">
        <authorList>
            <consortium name="Pathogen Informatics"/>
        </authorList>
    </citation>
    <scope>NUCLEOTIDE SEQUENCE [LARGE SCALE GENOMIC DNA]</scope>
    <source>
        <strain evidence="2 3">2789STDY5834939</strain>
    </source>
</reference>
<evidence type="ECO:0000313" key="3">
    <source>
        <dbReference type="Proteomes" id="UP000095765"/>
    </source>
</evidence>
<dbReference type="Gene3D" id="3.20.20.140">
    <property type="entry name" value="Metal-dependent hydrolases"/>
    <property type="match status" value="1"/>
</dbReference>
<dbReference type="RefSeq" id="WP_024730590.1">
    <property type="nucleotide sequence ID" value="NZ_CABIWA010000013.1"/>
</dbReference>
<organism evidence="2 3">
    <name type="scientific">Anaerotruncus colihominis</name>
    <dbReference type="NCBI Taxonomy" id="169435"/>
    <lineage>
        <taxon>Bacteria</taxon>
        <taxon>Bacillati</taxon>
        <taxon>Bacillota</taxon>
        <taxon>Clostridia</taxon>
        <taxon>Eubacteriales</taxon>
        <taxon>Oscillospiraceae</taxon>
        <taxon>Anaerotruncus</taxon>
    </lineage>
</organism>
<dbReference type="InterPro" id="IPR032466">
    <property type="entry name" value="Metal_Hydrolase"/>
</dbReference>
<dbReference type="AlphaFoldDB" id="A0A174QMT9"/>
<evidence type="ECO:0000259" key="1">
    <source>
        <dbReference type="Pfam" id="PF01979"/>
    </source>
</evidence>
<accession>A0A174QMT9</accession>
<dbReference type="PANTHER" id="PTHR43135:SF3">
    <property type="entry name" value="ALPHA-D-RIBOSE 1-METHYLPHOSPHONATE 5-TRIPHOSPHATE DIPHOSPHATASE"/>
    <property type="match status" value="1"/>
</dbReference>
<dbReference type="PANTHER" id="PTHR43135">
    <property type="entry name" value="ALPHA-D-RIBOSE 1-METHYLPHOSPHONATE 5-TRIPHOSPHATE DIPHOSPHATASE"/>
    <property type="match status" value="1"/>
</dbReference>
<name>A0A174QMT9_9FIRM</name>
<dbReference type="Gene3D" id="2.30.40.10">
    <property type="entry name" value="Urease, subunit C, domain 1"/>
    <property type="match status" value="1"/>
</dbReference>
<dbReference type="Pfam" id="PF01979">
    <property type="entry name" value="Amidohydro_1"/>
    <property type="match status" value="1"/>
</dbReference>
<dbReference type="SUPFAM" id="SSF51338">
    <property type="entry name" value="Composite domain of metallo-dependent hydrolases"/>
    <property type="match status" value="1"/>
</dbReference>
<dbReference type="GeneID" id="72462378"/>
<dbReference type="InterPro" id="IPR006680">
    <property type="entry name" value="Amidohydro-rel"/>
</dbReference>
<evidence type="ECO:0000313" key="2">
    <source>
        <dbReference type="EMBL" id="CUP74532.1"/>
    </source>
</evidence>
<dbReference type="EMBL" id="CZBE01000011">
    <property type="protein sequence ID" value="CUP74532.1"/>
    <property type="molecule type" value="Genomic_DNA"/>
</dbReference>
<dbReference type="Proteomes" id="UP000095765">
    <property type="component" value="Unassembled WGS sequence"/>
</dbReference>
<feature type="domain" description="Amidohydrolase-related" evidence="1">
    <location>
        <begin position="77"/>
        <end position="395"/>
    </location>
</feature>
<sequence length="450" mass="47332">MSVTVYKNARIFTGSGDILENGLLAVSHAHTQFVAPERGKTPVKVAASLKDKLEYVGAAEGYAIPEDAEAVDLAGCTVLPGLIDCAARLDTLHPEADDYVDNIGTAYRTFVSYRAAAEALNCAVTTVRAMGMPNNIDIGLKNAIDKTMFFGPSILTCGPIYAVTGGCGHEKYGLVMASGSDELRRAMRIHVARGLDGVVLQVSGKPLDSLNGEYHQEMSTKEIHDLIKHAHGAEKKVMTVASGDPSISTCIDAGADTILEGRRIGKENLTVMAQKGISYVPCMVNTPEEFSIEHKAVVAEAIKAGVAIGVGTETLPSQPVDGTVAVVKELELLVECGMTPVQALNAATSGAAKIAGSKAGVLAAGKPADFIAVEGAPDKDIAAMRSIAMVVKSGRRAFLRAGGKNENAFRIMLPGYEVAGGATIDWTRGAVQGVIAPESYNDKWNLYKEI</sequence>
<dbReference type="OrthoDB" id="9797498at2"/>
<protein>
    <submittedName>
        <fullName evidence="2">Imidazolonepropionase</fullName>
    </submittedName>
</protein>
<proteinExistence type="predicted"/>
<dbReference type="SUPFAM" id="SSF51556">
    <property type="entry name" value="Metallo-dependent hydrolases"/>
    <property type="match status" value="1"/>
</dbReference>
<dbReference type="GO" id="GO:0016810">
    <property type="term" value="F:hydrolase activity, acting on carbon-nitrogen (but not peptide) bonds"/>
    <property type="evidence" value="ECO:0007669"/>
    <property type="project" value="InterPro"/>
</dbReference>
<dbReference type="InterPro" id="IPR051781">
    <property type="entry name" value="Metallo-dep_Hydrolase"/>
</dbReference>
<dbReference type="InterPro" id="IPR011059">
    <property type="entry name" value="Metal-dep_hydrolase_composite"/>
</dbReference>
<gene>
    <name evidence="2" type="ORF">ERS852551_01794</name>
</gene>